<keyword evidence="3" id="KW-1185">Reference proteome</keyword>
<feature type="chain" id="PRO_5022961089" description="Carbohydrate-binding domain-containing protein" evidence="1">
    <location>
        <begin position="23"/>
        <end position="921"/>
    </location>
</feature>
<name>A0A5C5Y120_9PLAN</name>
<reference evidence="2 3" key="1">
    <citation type="submission" date="2019-02" db="EMBL/GenBank/DDBJ databases">
        <title>Deep-cultivation of Planctomycetes and their phenomic and genomic characterization uncovers novel biology.</title>
        <authorList>
            <person name="Wiegand S."/>
            <person name="Jogler M."/>
            <person name="Boedeker C."/>
            <person name="Pinto D."/>
            <person name="Vollmers J."/>
            <person name="Rivas-Marin E."/>
            <person name="Kohn T."/>
            <person name="Peeters S.H."/>
            <person name="Heuer A."/>
            <person name="Rast P."/>
            <person name="Oberbeckmann S."/>
            <person name="Bunk B."/>
            <person name="Jeske O."/>
            <person name="Meyerdierks A."/>
            <person name="Storesund J.E."/>
            <person name="Kallscheuer N."/>
            <person name="Luecker S."/>
            <person name="Lage O.M."/>
            <person name="Pohl T."/>
            <person name="Merkel B.J."/>
            <person name="Hornburger P."/>
            <person name="Mueller R.-W."/>
            <person name="Bruemmer F."/>
            <person name="Labrenz M."/>
            <person name="Spormann A.M."/>
            <person name="Op Den Camp H."/>
            <person name="Overmann J."/>
            <person name="Amann R."/>
            <person name="Jetten M.S.M."/>
            <person name="Mascher T."/>
            <person name="Medema M.H."/>
            <person name="Devos D.P."/>
            <person name="Kaster A.-K."/>
            <person name="Ovreas L."/>
            <person name="Rohde M."/>
            <person name="Galperin M.Y."/>
            <person name="Jogler C."/>
        </authorList>
    </citation>
    <scope>NUCLEOTIDE SEQUENCE [LARGE SCALE GENOMIC DNA]</scope>
    <source>
        <strain evidence="2 3">Pan14r</strain>
    </source>
</reference>
<keyword evidence="1" id="KW-0732">Signal</keyword>
<gene>
    <name evidence="2" type="ORF">Pan14r_11330</name>
</gene>
<dbReference type="AlphaFoldDB" id="A0A5C5Y120"/>
<sequence length="921" mass="105295" precursor="true">MTTTLRSISLSILVLACSPLSAQMKYLDRMDAGLKNFSLRKLVALRADQPPVLDGKLDDDCWKESNVYTDFQKTCVGPGELVANQTNFYVLFDQRYLYVAFECFEDDMSGLRTKAFIQDDEQNIQGDDRVEVWLDLDHDHWQAVNLVLSASGATMDQTIERPVQYAFSSNYKPQWNGKWHSSVSRYDDRWTAGIFIDVNHISNRKNFDGRTFGLLAGRGRSSRVGNQIQVKQRQQTQFLSAEQKNAVSERNTFDYARFAEYSCIPYCEDRTDRMNTYAGFSSPIRFADLVCGENPLAVRSIAFNEAHANYSGRVWQKPMFWGNNPLRLHLKNTSESALNIAVEVATQDQNGDRALNRQTLKIPAEESRQVTTEIKIRDFDFQSFEVKISDANTGRLFYHTSYMSRVPPFVEFDLEAVYLPQEQSGRIRCIPVMHNADTYDLTVSLIRQETGEVIASELLTEFSSGNDYIVCLGDHDIKNLPAGDYALLCQLIDARGMVAGTFKQLFTRKVYGDDRSFSARRETYSYGGVKGDAVVVSFPGRKDMVFPEHTSYIPFWDFNNVGVSYEFVEAWGYGSQSCNEPMQDKKNRYTRVEIIENTPSRVTVLYQYALNNNNYKIYFNEWVDELYTFYPDGTGTRNIRIWANTDLHHTTCQPQYVIPPGILPEAILEPVITRVSNIQGENVENRLGSEVTVKGYNKSWNEEILRIPLKNRPDAFLVLGKNQGLVDNYVTSNFLYQNEDSRDVRFNLGAHWPMSEIDIDVFNIVSVNRPYHSWIGNMRINTNTEREPNEVTLLIGATDQDDDHIRLVASSWLYPARVVVLSHNAVDTGFNHVKKAYELTLKKGALPKVELRFLPQKFETIINPAIMLRDFHRSPADCEVFIKGNRLAADKYSLTSIGSNDSDMLIWIDKAVSAQDTILIR</sequence>
<dbReference type="Gene3D" id="2.60.40.1190">
    <property type="match status" value="1"/>
</dbReference>
<organism evidence="2 3">
    <name type="scientific">Crateriforma conspicua</name>
    <dbReference type="NCBI Taxonomy" id="2527996"/>
    <lineage>
        <taxon>Bacteria</taxon>
        <taxon>Pseudomonadati</taxon>
        <taxon>Planctomycetota</taxon>
        <taxon>Planctomycetia</taxon>
        <taxon>Planctomycetales</taxon>
        <taxon>Planctomycetaceae</taxon>
        <taxon>Crateriforma</taxon>
    </lineage>
</organism>
<evidence type="ECO:0000313" key="2">
    <source>
        <dbReference type="EMBL" id="TWT68850.1"/>
    </source>
</evidence>
<feature type="signal peptide" evidence="1">
    <location>
        <begin position="1"/>
        <end position="22"/>
    </location>
</feature>
<evidence type="ECO:0008006" key="4">
    <source>
        <dbReference type="Google" id="ProtNLM"/>
    </source>
</evidence>
<accession>A0A5C5Y120</accession>
<comment type="caution">
    <text evidence="2">The sequence shown here is derived from an EMBL/GenBank/DDBJ whole genome shotgun (WGS) entry which is preliminary data.</text>
</comment>
<dbReference type="PROSITE" id="PS51257">
    <property type="entry name" value="PROKAR_LIPOPROTEIN"/>
    <property type="match status" value="1"/>
</dbReference>
<evidence type="ECO:0000313" key="3">
    <source>
        <dbReference type="Proteomes" id="UP000317238"/>
    </source>
</evidence>
<evidence type="ECO:0000256" key="1">
    <source>
        <dbReference type="SAM" id="SignalP"/>
    </source>
</evidence>
<protein>
    <recommendedName>
        <fullName evidence="4">Carbohydrate-binding domain-containing protein</fullName>
    </recommendedName>
</protein>
<proteinExistence type="predicted"/>
<dbReference type="Proteomes" id="UP000317238">
    <property type="component" value="Unassembled WGS sequence"/>
</dbReference>
<dbReference type="EMBL" id="SJPL01000001">
    <property type="protein sequence ID" value="TWT68850.1"/>
    <property type="molecule type" value="Genomic_DNA"/>
</dbReference>
<dbReference type="SUPFAM" id="SSF49344">
    <property type="entry name" value="CBD9-like"/>
    <property type="match status" value="1"/>
</dbReference>